<evidence type="ECO:0000256" key="2">
    <source>
        <dbReference type="ARBA" id="ARBA00022475"/>
    </source>
</evidence>
<sequence length="862" mass="88536">MWSLALSTLRFRRSAFLAGFVAVLLGAAIITACGALMETGIRLDVPPKRLAAATVVVGGDQVYTLPKADPADEEEDLQWGTLPERVRLDAGLAGTVAKVPGVAAAIPDLSFPALLVGYAGPVSGHPWASAELAPYGLREGAAPAAEGDVVLDAETARRSGKKTGDQIEITVRGVIGTYRVTGIATAPAAGDGSAAGPEPAVFFGAADAERLSGLAGKADAIGVIAAPGVGAEELRARIDAALRGKNTVTLIGDDRGLAEFPAALTSSENLIVLAAVFGAMGIMVAMFVVASTLGLSVQQRQREMALLRAIGTTPGQVRRMVIGEAMAVSTLATLAGIVPGFLLGGWLFDRLVAAGVVPEVVVFRQGLLPVLVGAGVSLLTAFTAALVTARRAAATKPTEALAESALQPYRRPGPGRWIPAVICFVGGLSLAGVTVFIMSGPLTSSTAGPAVLVWALGLALLAPALTKALTELLGRPLLSLSGTPGYLALLNARARTTRMSAAVLPVMLATGMATANLYMQTTQVSATERAYTESLRADAVVTSATGGLAPGLLAKVRELPEVGQGGATELVTSTGYVEKPHDGWQREEGWPIQGVTAEGVARTIALTPSEGSFGDLRGKTVALEADHARAIGGGVGIGDTVTVRLGDRSAVDLKVVALFETRTGSEKFLVPADLLAPHTTAGLAPQILVRAADGVGADALMAALGRLAEGQEGVVVADRDALTATHAEQQRTQAWVNYLLVGMVLAYTAISMVNTQVMATARRRREFGLQRLTGSTRAQVMRMMALEAGLVAGIGILLGTVASLISLVPFSIAVDDTPFPSGPVWIYLAVVAFATLLTVAATLAPTWLATRSRPAEAAAAAE</sequence>
<feature type="transmembrane region" description="Helical" evidence="7">
    <location>
        <begin position="824"/>
        <end position="844"/>
    </location>
</feature>
<dbReference type="InterPro" id="IPR050250">
    <property type="entry name" value="Macrolide_Exporter_MacB"/>
</dbReference>
<feature type="transmembrane region" description="Helical" evidence="7">
    <location>
        <begin position="417"/>
        <end position="439"/>
    </location>
</feature>
<evidence type="ECO:0000256" key="7">
    <source>
        <dbReference type="SAM" id="Phobius"/>
    </source>
</evidence>
<gene>
    <name evidence="9" type="ORF">GCM10010466_53890</name>
</gene>
<comment type="subcellular location">
    <subcellularLocation>
        <location evidence="1">Cell membrane</location>
        <topology evidence="1">Multi-pass membrane protein</topology>
    </subcellularLocation>
</comment>
<proteinExistence type="inferred from homology"/>
<evidence type="ECO:0000256" key="1">
    <source>
        <dbReference type="ARBA" id="ARBA00004651"/>
    </source>
</evidence>
<feature type="transmembrane region" description="Helical" evidence="7">
    <location>
        <begin position="325"/>
        <end position="347"/>
    </location>
</feature>
<feature type="domain" description="ABC3 transporter permease C-terminal" evidence="8">
    <location>
        <begin position="739"/>
        <end position="852"/>
    </location>
</feature>
<organism evidence="9 10">
    <name type="scientific">Planomonospora alba</name>
    <dbReference type="NCBI Taxonomy" id="161354"/>
    <lineage>
        <taxon>Bacteria</taxon>
        <taxon>Bacillati</taxon>
        <taxon>Actinomycetota</taxon>
        <taxon>Actinomycetes</taxon>
        <taxon>Streptosporangiales</taxon>
        <taxon>Streptosporangiaceae</taxon>
        <taxon>Planomonospora</taxon>
    </lineage>
</organism>
<keyword evidence="2" id="KW-1003">Cell membrane</keyword>
<dbReference type="PANTHER" id="PTHR30572:SF4">
    <property type="entry name" value="ABC TRANSPORTER PERMEASE YTRF"/>
    <property type="match status" value="1"/>
</dbReference>
<accession>A0ABP6NRC7</accession>
<feature type="transmembrane region" description="Helical" evidence="7">
    <location>
        <begin position="270"/>
        <end position="295"/>
    </location>
</feature>
<evidence type="ECO:0000313" key="9">
    <source>
        <dbReference type="EMBL" id="GAA3156184.1"/>
    </source>
</evidence>
<evidence type="ECO:0000256" key="5">
    <source>
        <dbReference type="ARBA" id="ARBA00023136"/>
    </source>
</evidence>
<keyword evidence="10" id="KW-1185">Reference proteome</keyword>
<dbReference type="Proteomes" id="UP001500320">
    <property type="component" value="Unassembled WGS sequence"/>
</dbReference>
<evidence type="ECO:0000256" key="4">
    <source>
        <dbReference type="ARBA" id="ARBA00022989"/>
    </source>
</evidence>
<protein>
    <submittedName>
        <fullName evidence="9">FtsX-like permease family protein</fullName>
    </submittedName>
</protein>
<keyword evidence="4 7" id="KW-1133">Transmembrane helix</keyword>
<dbReference type="RefSeq" id="WP_344864240.1">
    <property type="nucleotide sequence ID" value="NZ_BAAAUT010000052.1"/>
</dbReference>
<dbReference type="Pfam" id="PF02687">
    <property type="entry name" value="FtsX"/>
    <property type="match status" value="2"/>
</dbReference>
<feature type="transmembrane region" description="Helical" evidence="7">
    <location>
        <begin position="790"/>
        <end position="812"/>
    </location>
</feature>
<evidence type="ECO:0000313" key="10">
    <source>
        <dbReference type="Proteomes" id="UP001500320"/>
    </source>
</evidence>
<evidence type="ECO:0000256" key="6">
    <source>
        <dbReference type="ARBA" id="ARBA00038076"/>
    </source>
</evidence>
<comment type="caution">
    <text evidence="9">The sequence shown here is derived from an EMBL/GenBank/DDBJ whole genome shotgun (WGS) entry which is preliminary data.</text>
</comment>
<feature type="transmembrane region" description="Helical" evidence="7">
    <location>
        <begin position="451"/>
        <end position="470"/>
    </location>
</feature>
<feature type="domain" description="ABC3 transporter permease C-terminal" evidence="8">
    <location>
        <begin position="276"/>
        <end position="396"/>
    </location>
</feature>
<keyword evidence="5 7" id="KW-0472">Membrane</keyword>
<feature type="transmembrane region" description="Helical" evidence="7">
    <location>
        <begin position="501"/>
        <end position="519"/>
    </location>
</feature>
<reference evidence="10" key="1">
    <citation type="journal article" date="2019" name="Int. J. Syst. Evol. Microbiol.">
        <title>The Global Catalogue of Microorganisms (GCM) 10K type strain sequencing project: providing services to taxonomists for standard genome sequencing and annotation.</title>
        <authorList>
            <consortium name="The Broad Institute Genomics Platform"/>
            <consortium name="The Broad Institute Genome Sequencing Center for Infectious Disease"/>
            <person name="Wu L."/>
            <person name="Ma J."/>
        </authorList>
    </citation>
    <scope>NUCLEOTIDE SEQUENCE [LARGE SCALE GENOMIC DNA]</scope>
    <source>
        <strain evidence="10">JCM 9373</strain>
    </source>
</reference>
<keyword evidence="3 7" id="KW-0812">Transmembrane</keyword>
<dbReference type="PANTHER" id="PTHR30572">
    <property type="entry name" value="MEMBRANE COMPONENT OF TRANSPORTER-RELATED"/>
    <property type="match status" value="1"/>
</dbReference>
<feature type="transmembrane region" description="Helical" evidence="7">
    <location>
        <begin position="367"/>
        <end position="387"/>
    </location>
</feature>
<feature type="transmembrane region" description="Helical" evidence="7">
    <location>
        <begin position="735"/>
        <end position="755"/>
    </location>
</feature>
<evidence type="ECO:0000259" key="8">
    <source>
        <dbReference type="Pfam" id="PF02687"/>
    </source>
</evidence>
<dbReference type="EMBL" id="BAAAUT010000052">
    <property type="protein sequence ID" value="GAA3156184.1"/>
    <property type="molecule type" value="Genomic_DNA"/>
</dbReference>
<comment type="similarity">
    <text evidence="6">Belongs to the ABC-4 integral membrane protein family.</text>
</comment>
<evidence type="ECO:0000256" key="3">
    <source>
        <dbReference type="ARBA" id="ARBA00022692"/>
    </source>
</evidence>
<dbReference type="InterPro" id="IPR003838">
    <property type="entry name" value="ABC3_permease_C"/>
</dbReference>
<name>A0ABP6NRC7_9ACTN</name>